<comment type="caution">
    <text evidence="1">The sequence shown here is derived from an EMBL/GenBank/DDBJ whole genome shotgun (WGS) entry which is preliminary data.</text>
</comment>
<protein>
    <submittedName>
        <fullName evidence="1">Uncharacterized protein</fullName>
    </submittedName>
</protein>
<evidence type="ECO:0000313" key="2">
    <source>
        <dbReference type="Proteomes" id="UP000502823"/>
    </source>
</evidence>
<dbReference type="Proteomes" id="UP000502823">
    <property type="component" value="Unassembled WGS sequence"/>
</dbReference>
<keyword evidence="2" id="KW-1185">Reference proteome</keyword>
<accession>A0A6L2Q399</accession>
<dbReference type="InParanoid" id="A0A6L2Q399"/>
<dbReference type="AlphaFoldDB" id="A0A6L2Q399"/>
<gene>
    <name evidence="1" type="ORF">Cfor_03251</name>
</gene>
<sequence length="73" mass="8114">MFCLSLNSMVKWCSSRCAVTASLTYEGTFMLNMPVTEMLLQHSKSSKADGMEVVSLTFNLPVYLLGNPRFVVS</sequence>
<name>A0A6L2Q399_COPFO</name>
<organism evidence="1 2">
    <name type="scientific">Coptotermes formosanus</name>
    <name type="common">Formosan subterranean termite</name>
    <dbReference type="NCBI Taxonomy" id="36987"/>
    <lineage>
        <taxon>Eukaryota</taxon>
        <taxon>Metazoa</taxon>
        <taxon>Ecdysozoa</taxon>
        <taxon>Arthropoda</taxon>
        <taxon>Hexapoda</taxon>
        <taxon>Insecta</taxon>
        <taxon>Pterygota</taxon>
        <taxon>Neoptera</taxon>
        <taxon>Polyneoptera</taxon>
        <taxon>Dictyoptera</taxon>
        <taxon>Blattodea</taxon>
        <taxon>Blattoidea</taxon>
        <taxon>Termitoidae</taxon>
        <taxon>Rhinotermitidae</taxon>
        <taxon>Coptotermes</taxon>
    </lineage>
</organism>
<evidence type="ECO:0000313" key="1">
    <source>
        <dbReference type="EMBL" id="GFG37308.1"/>
    </source>
</evidence>
<proteinExistence type="predicted"/>
<dbReference type="EMBL" id="BLKM01000688">
    <property type="protein sequence ID" value="GFG37308.1"/>
    <property type="molecule type" value="Genomic_DNA"/>
</dbReference>
<reference evidence="2" key="1">
    <citation type="submission" date="2020-01" db="EMBL/GenBank/DDBJ databases">
        <title>Draft genome sequence of the Termite Coptotermes fromosanus.</title>
        <authorList>
            <person name="Itakura S."/>
            <person name="Yosikawa Y."/>
            <person name="Umezawa K."/>
        </authorList>
    </citation>
    <scope>NUCLEOTIDE SEQUENCE [LARGE SCALE GENOMIC DNA]</scope>
</reference>